<name>A0A0H3G050_ZYMMA</name>
<dbReference type="NCBIfam" id="TIGR00057">
    <property type="entry name" value="L-threonylcarbamoyladenylate synthase"/>
    <property type="match status" value="1"/>
</dbReference>
<dbReference type="GO" id="GO:0008033">
    <property type="term" value="P:tRNA processing"/>
    <property type="evidence" value="ECO:0007669"/>
    <property type="project" value="UniProtKB-KW"/>
</dbReference>
<dbReference type="PANTHER" id="PTHR17490:SF16">
    <property type="entry name" value="THREONYLCARBAMOYL-AMP SYNTHASE"/>
    <property type="match status" value="1"/>
</dbReference>
<evidence type="ECO:0000256" key="7">
    <source>
        <dbReference type="ARBA" id="ARBA00022694"/>
    </source>
</evidence>
<evidence type="ECO:0000256" key="1">
    <source>
        <dbReference type="ARBA" id="ARBA00004496"/>
    </source>
</evidence>
<keyword evidence="8 13" id="KW-0548">Nucleotidyltransferase</keyword>
<organism evidence="16 17">
    <name type="scientific">Zymomonas mobilis subsp. mobilis (strain ATCC 10988 / DSM 424 / LMG 404 / NCIMB 8938 / NRRL B-806 / ZM1)</name>
    <dbReference type="NCBI Taxonomy" id="555217"/>
    <lineage>
        <taxon>Bacteria</taxon>
        <taxon>Pseudomonadati</taxon>
        <taxon>Pseudomonadota</taxon>
        <taxon>Alphaproteobacteria</taxon>
        <taxon>Sphingomonadales</taxon>
        <taxon>Zymomonadaceae</taxon>
        <taxon>Zymomonas</taxon>
    </lineage>
</organism>
<sequence length="329" mass="34898">MNAFFSSNETIILPCDSKGIEKAVQLIRGGYPVGLPTETVYGLAADAFSGEAVARIYQAKGRPSFNPLIVHIAHIEQAAEIVEFNDEALSLAQKFWPGALTMVLPLKKDAKIASIVTAGLDTVAIRMPSHPVMRQVIKAFGHPLAAPSANKSGSISPTTALHVKESLNGKIAAVLDGGIADKGLESTIIYIGADEIKLLRPGPITSEELAQSSHLPITEYKADGQNPVAPGQLVSHYAPSQPVRLNISQKEADEWLIGFGDIAGDDNLSPSGDLTEAAAHLFSALHRGEKSAYPRIAIAPIPLEGIGKAINDRLGRAAAPRDEQNTSQR</sequence>
<dbReference type="GO" id="GO:0061710">
    <property type="term" value="F:L-threonylcarbamoyladenylate synthase"/>
    <property type="evidence" value="ECO:0007669"/>
    <property type="project" value="UniProtKB-EC"/>
</dbReference>
<feature type="binding site" evidence="14">
    <location>
        <position position="66"/>
    </location>
    <ligand>
        <name>ATP</name>
        <dbReference type="ChEBI" id="CHEBI:30616"/>
    </ligand>
</feature>
<dbReference type="OrthoDB" id="9814580at2"/>
<comment type="function">
    <text evidence="13">Required for the formation of a threonylcarbamoyl group on adenosine at position 37 (t(6)A37) in tRNAs that read codons beginning with adenine.</text>
</comment>
<dbReference type="InterPro" id="IPR050156">
    <property type="entry name" value="TC-AMP_synthase_SUA5"/>
</dbReference>
<dbReference type="Pfam" id="PF01300">
    <property type="entry name" value="Sua5_yciO_yrdC"/>
    <property type="match status" value="1"/>
</dbReference>
<feature type="binding site" evidence="14">
    <location>
        <position position="156"/>
    </location>
    <ligand>
        <name>ATP</name>
        <dbReference type="ChEBI" id="CHEBI:30616"/>
    </ligand>
</feature>
<evidence type="ECO:0000256" key="8">
    <source>
        <dbReference type="ARBA" id="ARBA00022695"/>
    </source>
</evidence>
<gene>
    <name evidence="16" type="ordered locus">Zmob_0311</name>
</gene>
<keyword evidence="5 13" id="KW-0963">Cytoplasm</keyword>
<dbReference type="InterPro" id="IPR010923">
    <property type="entry name" value="T(6)A37_SUA5"/>
</dbReference>
<comment type="catalytic activity">
    <reaction evidence="12 13">
        <text>L-threonine + hydrogencarbonate + ATP = L-threonylcarbamoyladenylate + diphosphate + H2O</text>
        <dbReference type="Rhea" id="RHEA:36407"/>
        <dbReference type="ChEBI" id="CHEBI:15377"/>
        <dbReference type="ChEBI" id="CHEBI:17544"/>
        <dbReference type="ChEBI" id="CHEBI:30616"/>
        <dbReference type="ChEBI" id="CHEBI:33019"/>
        <dbReference type="ChEBI" id="CHEBI:57926"/>
        <dbReference type="ChEBI" id="CHEBI:73682"/>
        <dbReference type="EC" id="2.7.7.87"/>
    </reaction>
</comment>
<protein>
    <recommendedName>
        <fullName evidence="4 13">Threonylcarbamoyl-AMP synthase</fullName>
        <shortName evidence="13">TC-AMP synthase</shortName>
        <ecNumber evidence="3 13">2.7.7.87</ecNumber>
    </recommendedName>
    <alternativeName>
        <fullName evidence="11 13">L-threonylcarbamoyladenylate synthase</fullName>
    </alternativeName>
</protein>
<dbReference type="GO" id="GO:0000049">
    <property type="term" value="F:tRNA binding"/>
    <property type="evidence" value="ECO:0007669"/>
    <property type="project" value="TreeGrafter"/>
</dbReference>
<feature type="binding site" evidence="14">
    <location>
        <position position="62"/>
    </location>
    <ligand>
        <name>ATP</name>
        <dbReference type="ChEBI" id="CHEBI:30616"/>
    </ligand>
</feature>
<dbReference type="eggNOG" id="COG0009">
    <property type="taxonomic scope" value="Bacteria"/>
</dbReference>
<dbReference type="InterPro" id="IPR038385">
    <property type="entry name" value="Sua5/YwlC_C"/>
</dbReference>
<evidence type="ECO:0000256" key="3">
    <source>
        <dbReference type="ARBA" id="ARBA00012584"/>
    </source>
</evidence>
<feature type="binding site" evidence="14">
    <location>
        <position position="237"/>
    </location>
    <ligand>
        <name>ATP</name>
        <dbReference type="ChEBI" id="CHEBI:30616"/>
    </ligand>
</feature>
<dbReference type="PIRSF" id="PIRSF004930">
    <property type="entry name" value="Tln_factor_SUA5"/>
    <property type="match status" value="1"/>
</dbReference>
<feature type="binding site" evidence="14">
    <location>
        <position position="148"/>
    </location>
    <ligand>
        <name>ATP</name>
        <dbReference type="ChEBI" id="CHEBI:30616"/>
    </ligand>
</feature>
<feature type="binding site" evidence="14">
    <location>
        <position position="126"/>
    </location>
    <ligand>
        <name>L-threonine</name>
        <dbReference type="ChEBI" id="CHEBI:57926"/>
    </ligand>
</feature>
<feature type="binding site" evidence="14">
    <location>
        <position position="186"/>
    </location>
    <ligand>
        <name>L-threonine</name>
        <dbReference type="ChEBI" id="CHEBI:57926"/>
    </ligand>
</feature>
<feature type="binding site" evidence="14">
    <location>
        <position position="71"/>
    </location>
    <ligand>
        <name>L-threonine</name>
        <dbReference type="ChEBI" id="CHEBI:57926"/>
    </ligand>
</feature>
<feature type="binding site" evidence="14">
    <location>
        <position position="200"/>
    </location>
    <ligand>
        <name>ATP</name>
        <dbReference type="ChEBI" id="CHEBI:30616"/>
    </ligand>
</feature>
<evidence type="ECO:0000256" key="12">
    <source>
        <dbReference type="ARBA" id="ARBA00048366"/>
    </source>
</evidence>
<dbReference type="GO" id="GO:0005524">
    <property type="term" value="F:ATP binding"/>
    <property type="evidence" value="ECO:0007669"/>
    <property type="project" value="UniProtKB-UniRule"/>
</dbReference>
<dbReference type="Gene3D" id="3.90.870.10">
    <property type="entry name" value="DHBP synthase"/>
    <property type="match status" value="1"/>
</dbReference>
<dbReference type="EMBL" id="CP002850">
    <property type="protein sequence ID" value="AEH62161.1"/>
    <property type="molecule type" value="Genomic_DNA"/>
</dbReference>
<evidence type="ECO:0000256" key="11">
    <source>
        <dbReference type="ARBA" id="ARBA00029774"/>
    </source>
</evidence>
<evidence type="ECO:0000313" key="17">
    <source>
        <dbReference type="Proteomes" id="UP000001494"/>
    </source>
</evidence>
<dbReference type="AlphaFoldDB" id="A0A0H3G050"/>
<evidence type="ECO:0000256" key="14">
    <source>
        <dbReference type="PIRSR" id="PIRSR004930-1"/>
    </source>
</evidence>
<feature type="binding site" evidence="14">
    <location>
        <position position="39"/>
    </location>
    <ligand>
        <name>L-threonine</name>
        <dbReference type="ChEBI" id="CHEBI:57926"/>
    </ligand>
</feature>
<dbReference type="GO" id="GO:0005737">
    <property type="term" value="C:cytoplasm"/>
    <property type="evidence" value="ECO:0007669"/>
    <property type="project" value="UniProtKB-SubCell"/>
</dbReference>
<evidence type="ECO:0000256" key="9">
    <source>
        <dbReference type="ARBA" id="ARBA00022741"/>
    </source>
</evidence>
<accession>A0A0H3G050</accession>
<evidence type="ECO:0000256" key="4">
    <source>
        <dbReference type="ARBA" id="ARBA00015492"/>
    </source>
</evidence>
<dbReference type="InterPro" id="IPR017945">
    <property type="entry name" value="DHBP_synth_RibB-like_a/b_dom"/>
</dbReference>
<dbReference type="PANTHER" id="PTHR17490">
    <property type="entry name" value="SUA5"/>
    <property type="match status" value="1"/>
</dbReference>
<dbReference type="GO" id="GO:0006450">
    <property type="term" value="P:regulation of translational fidelity"/>
    <property type="evidence" value="ECO:0007669"/>
    <property type="project" value="TreeGrafter"/>
</dbReference>
<comment type="similarity">
    <text evidence="2 13">Belongs to the SUA5 family.</text>
</comment>
<dbReference type="HOGENOM" id="CLU_031397_0_2_5"/>
<evidence type="ECO:0000256" key="6">
    <source>
        <dbReference type="ARBA" id="ARBA00022679"/>
    </source>
</evidence>
<comment type="subcellular location">
    <subcellularLocation>
        <location evidence="1 13">Cytoplasm</location>
    </subcellularLocation>
</comment>
<dbReference type="InterPro" id="IPR006070">
    <property type="entry name" value="Sua5-like_dom"/>
</dbReference>
<dbReference type="SUPFAM" id="SSF55821">
    <property type="entry name" value="YrdC/RibB"/>
    <property type="match status" value="1"/>
</dbReference>
<evidence type="ECO:0000259" key="15">
    <source>
        <dbReference type="PROSITE" id="PS51163"/>
    </source>
</evidence>
<evidence type="ECO:0000256" key="5">
    <source>
        <dbReference type="ARBA" id="ARBA00022490"/>
    </source>
</evidence>
<dbReference type="Gene3D" id="3.40.50.11030">
    <property type="entry name" value="Threonylcarbamoyl-AMP synthase, C-terminal domain"/>
    <property type="match status" value="1"/>
</dbReference>
<evidence type="ECO:0000256" key="13">
    <source>
        <dbReference type="PIRNR" id="PIRNR004930"/>
    </source>
</evidence>
<feature type="binding site" evidence="14">
    <location>
        <position position="122"/>
    </location>
    <ligand>
        <name>L-threonine</name>
        <dbReference type="ChEBI" id="CHEBI:57926"/>
    </ligand>
</feature>
<keyword evidence="7 13" id="KW-0819">tRNA processing</keyword>
<dbReference type="PROSITE" id="PS51163">
    <property type="entry name" value="YRDC"/>
    <property type="match status" value="1"/>
</dbReference>
<evidence type="ECO:0000313" key="16">
    <source>
        <dbReference type="EMBL" id="AEH62161.1"/>
    </source>
</evidence>
<feature type="binding site" evidence="14">
    <location>
        <position position="146"/>
    </location>
    <ligand>
        <name>L-threonine</name>
        <dbReference type="ChEBI" id="CHEBI:57926"/>
    </ligand>
</feature>
<proteinExistence type="inferred from homology"/>
<feature type="domain" description="YrdC-like" evidence="15">
    <location>
        <begin position="17"/>
        <end position="204"/>
    </location>
</feature>
<evidence type="ECO:0000256" key="10">
    <source>
        <dbReference type="ARBA" id="ARBA00022840"/>
    </source>
</evidence>
<reference evidence="16 17" key="1">
    <citation type="journal article" date="2011" name="J. Bacteriol.">
        <title>Genome sequence of the ethanol-producing Zymomonas mobilis subsp. mobilis lectotype strain ATCC 10988.</title>
        <authorList>
            <person name="Pappas K.M."/>
            <person name="Kouvelis V.N."/>
            <person name="Saunders E."/>
            <person name="Brettin T.S."/>
            <person name="Bruce D."/>
            <person name="Detter C."/>
            <person name="Balakireva M."/>
            <person name="Han C.S."/>
            <person name="Savvakis G."/>
            <person name="Kyrpides N.C."/>
            <person name="Typas M.A."/>
        </authorList>
    </citation>
    <scope>NUCLEOTIDE SEQUENCE [LARGE SCALE GENOMIC DNA]</scope>
    <source>
        <strain evidence="17">ATCC 10988 / DSM 424 / CCUG 17860 / LMG 404 / NCIMB 8938 / NRRL B-806 / ZM1</strain>
    </source>
</reference>
<dbReference type="Proteomes" id="UP000001494">
    <property type="component" value="Chromosome"/>
</dbReference>
<dbReference type="KEGG" id="zmm:Zmob_0311"/>
<dbReference type="RefSeq" id="WP_014500444.1">
    <property type="nucleotide sequence ID" value="NC_017262.1"/>
</dbReference>
<keyword evidence="9 13" id="KW-0547">Nucleotide-binding</keyword>
<evidence type="ECO:0000256" key="2">
    <source>
        <dbReference type="ARBA" id="ARBA00007663"/>
    </source>
</evidence>
<dbReference type="Pfam" id="PF03481">
    <property type="entry name" value="Sua5_C"/>
    <property type="match status" value="1"/>
</dbReference>
<keyword evidence="6 13" id="KW-0808">Transferase</keyword>
<dbReference type="InterPro" id="IPR005145">
    <property type="entry name" value="Sua5_C"/>
</dbReference>
<dbReference type="EC" id="2.7.7.87" evidence="3 13"/>
<dbReference type="GO" id="GO:0003725">
    <property type="term" value="F:double-stranded RNA binding"/>
    <property type="evidence" value="ECO:0007669"/>
    <property type="project" value="UniProtKB-UniRule"/>
</dbReference>
<keyword evidence="10 13" id="KW-0067">ATP-binding</keyword>